<organism evidence="1 2">
    <name type="scientific">Rhizobium nepotum 39/7</name>
    <dbReference type="NCBI Taxonomy" id="1368418"/>
    <lineage>
        <taxon>Bacteria</taxon>
        <taxon>Pseudomonadati</taxon>
        <taxon>Pseudomonadota</taxon>
        <taxon>Alphaproteobacteria</taxon>
        <taxon>Hyphomicrobiales</taxon>
        <taxon>Rhizobiaceae</taxon>
        <taxon>Rhizobium/Agrobacterium group</taxon>
        <taxon>Rhizobium</taxon>
    </lineage>
</organism>
<name>A0ABR5CKF3_9HYPH</name>
<evidence type="ECO:0008006" key="3">
    <source>
        <dbReference type="Google" id="ProtNLM"/>
    </source>
</evidence>
<sequence>MARRVIGRKLHLSMSIIFVAWMNFDRSHHVRNDDEVQGRVASRDHPMRLALDELLLAPINQDCLI</sequence>
<gene>
    <name evidence="1" type="ORF">RS75_24020</name>
</gene>
<reference evidence="1 2" key="1">
    <citation type="submission" date="2015-03" db="EMBL/GenBank/DDBJ databases">
        <title>Draft Genome Sequences of Agrobacterium nepotum Strain 39/7T (= CFBP 7436T = LMG 26435T) and Agrobacterium sp. Strain KFB 330 (= CFBP 8308 = LMG 28674).</title>
        <authorList>
            <person name="Kuzmanovic N."/>
            <person name="Pulawska J."/>
            <person name="Obradovic A."/>
        </authorList>
    </citation>
    <scope>NUCLEOTIDE SEQUENCE [LARGE SCALE GENOMIC DNA]</scope>
    <source>
        <strain evidence="1 2">39/7</strain>
    </source>
</reference>
<keyword evidence="2" id="KW-1185">Reference proteome</keyword>
<dbReference type="EMBL" id="JWJH01000045">
    <property type="protein sequence ID" value="KJF65276.1"/>
    <property type="molecule type" value="Genomic_DNA"/>
</dbReference>
<evidence type="ECO:0000313" key="1">
    <source>
        <dbReference type="EMBL" id="KJF65276.1"/>
    </source>
</evidence>
<dbReference type="Proteomes" id="UP000052068">
    <property type="component" value="Unassembled WGS sequence"/>
</dbReference>
<protein>
    <recommendedName>
        <fullName evidence="3">Transposase</fullName>
    </recommendedName>
</protein>
<comment type="caution">
    <text evidence="1">The sequence shown here is derived from an EMBL/GenBank/DDBJ whole genome shotgun (WGS) entry which is preliminary data.</text>
</comment>
<evidence type="ECO:0000313" key="2">
    <source>
        <dbReference type="Proteomes" id="UP000052068"/>
    </source>
</evidence>
<accession>A0ABR5CKF3</accession>
<proteinExistence type="predicted"/>